<organism evidence="7 8">
    <name type="scientific">Thalictrum thalictroides</name>
    <name type="common">Rue-anemone</name>
    <name type="synonym">Anemone thalictroides</name>
    <dbReference type="NCBI Taxonomy" id="46969"/>
    <lineage>
        <taxon>Eukaryota</taxon>
        <taxon>Viridiplantae</taxon>
        <taxon>Streptophyta</taxon>
        <taxon>Embryophyta</taxon>
        <taxon>Tracheophyta</taxon>
        <taxon>Spermatophyta</taxon>
        <taxon>Magnoliopsida</taxon>
        <taxon>Ranunculales</taxon>
        <taxon>Ranunculaceae</taxon>
        <taxon>Thalictroideae</taxon>
        <taxon>Thalictrum</taxon>
    </lineage>
</organism>
<evidence type="ECO:0000259" key="6">
    <source>
        <dbReference type="Pfam" id="PF03470"/>
    </source>
</evidence>
<evidence type="ECO:0000259" key="4">
    <source>
        <dbReference type="Pfam" id="PF03468"/>
    </source>
</evidence>
<evidence type="ECO:0000313" key="8">
    <source>
        <dbReference type="Proteomes" id="UP000554482"/>
    </source>
</evidence>
<dbReference type="Pfam" id="PF03470">
    <property type="entry name" value="zf-XS"/>
    <property type="match status" value="1"/>
</dbReference>
<dbReference type="Pfam" id="PF03468">
    <property type="entry name" value="XS"/>
    <property type="match status" value="1"/>
</dbReference>
<name>A0A7J6VKB7_THATH</name>
<proteinExistence type="predicted"/>
<dbReference type="InterPro" id="IPR045177">
    <property type="entry name" value="FDM1-5/IDN2"/>
</dbReference>
<gene>
    <name evidence="7" type="ORF">FRX31_025049</name>
</gene>
<sequence length="637" mass="73900">MDYDSEDDSEISDSDIDTYKEKPYEDLTTGKLRVKNANSTLRCPFCVGKKKQDYRYNELYQHALGVGASTALARSNRNAKQKANHLALAKYLEEYVATDEPTPAPAQVTAKPDNVAKVSRQDDLFVWPWTGIIVNLSAELSSENEISMQKEFSKYRPLQIHSLCSEIDHNGCAVIDFSKDWTGFKDAMAFEKDFEANQHGKKHWNEQKMNPGLRVYGWFARADDYSAEGPIGDYLRKNGNLKTISDIVQEATQEKQNIVTNLTNEIDVKNENLTEWEIKYNIASISLCRVVEEKELLEQAYNEEMRKLQRVAREHTRKIFEENTKMKDDLEHHRKKMEQQSKELDKQEALTELERKKLDEEKKKNVLRNSSLNMASMEQKKADESVLRLVEEQKRQKEAALRKILNQEKQLDAEQKLELEITELKGQLRVLKHMGGEDDIGIQQKMDELSNELNEKIEEMSGVESLNKTLIVKERESNDELQEARKALIKGLNEMLSGCTLIGVKRMGEINSKPFLWACEKKYPTEAMTKASELCSLWQEYIKDPDWQPFKVVYLGEDKHQEVLNEEDKKLRDLKEELGNEVYKAVVAALVEINEYNPSGRYVTPELWNFKEGRKATLKEVISYIIKQVRTNKRKRY</sequence>
<dbReference type="InterPro" id="IPR005381">
    <property type="entry name" value="Znf-XS_domain"/>
</dbReference>
<dbReference type="Proteomes" id="UP000554482">
    <property type="component" value="Unassembled WGS sequence"/>
</dbReference>
<evidence type="ECO:0000259" key="5">
    <source>
        <dbReference type="Pfam" id="PF03469"/>
    </source>
</evidence>
<comment type="caution">
    <text evidence="7">The sequence shown here is derived from an EMBL/GenBank/DDBJ whole genome shotgun (WGS) entry which is preliminary data.</text>
</comment>
<dbReference type="GO" id="GO:0080188">
    <property type="term" value="P:gene silencing by siRNA-directed DNA methylation"/>
    <property type="evidence" value="ECO:0007669"/>
    <property type="project" value="InterPro"/>
</dbReference>
<evidence type="ECO:0000256" key="2">
    <source>
        <dbReference type="ARBA" id="ARBA00023158"/>
    </source>
</evidence>
<evidence type="ECO:0000256" key="1">
    <source>
        <dbReference type="ARBA" id="ARBA00023054"/>
    </source>
</evidence>
<dbReference type="Gene3D" id="3.30.70.2890">
    <property type="entry name" value="XS domain"/>
    <property type="match status" value="1"/>
</dbReference>
<dbReference type="AlphaFoldDB" id="A0A7J6VKB7"/>
<evidence type="ECO:0000313" key="7">
    <source>
        <dbReference type="EMBL" id="KAF5185363.1"/>
    </source>
</evidence>
<protein>
    <submittedName>
        <fullName evidence="7">Factor of dna methylation</fullName>
    </submittedName>
</protein>
<dbReference type="PANTHER" id="PTHR21596">
    <property type="entry name" value="RIBONUCLEASE P SUBUNIT P38"/>
    <property type="match status" value="1"/>
</dbReference>
<feature type="region of interest" description="Disordered" evidence="3">
    <location>
        <begin position="324"/>
        <end position="348"/>
    </location>
</feature>
<dbReference type="Pfam" id="PF03469">
    <property type="entry name" value="XH"/>
    <property type="match status" value="1"/>
</dbReference>
<dbReference type="InterPro" id="IPR005380">
    <property type="entry name" value="XS_domain"/>
</dbReference>
<dbReference type="EMBL" id="JABWDY010030788">
    <property type="protein sequence ID" value="KAF5185363.1"/>
    <property type="molecule type" value="Genomic_DNA"/>
</dbReference>
<dbReference type="OrthoDB" id="1892195at2759"/>
<dbReference type="PANTHER" id="PTHR21596:SF3">
    <property type="entry name" value="FACTOR OF DNA METHYLATION 1-RELATED"/>
    <property type="match status" value="1"/>
</dbReference>
<accession>A0A7J6VKB7</accession>
<feature type="domain" description="XS" evidence="4">
    <location>
        <begin position="122"/>
        <end position="226"/>
    </location>
</feature>
<reference evidence="7 8" key="1">
    <citation type="submission" date="2020-06" db="EMBL/GenBank/DDBJ databases">
        <title>Transcriptomic and genomic resources for Thalictrum thalictroides and T. hernandezii: Facilitating candidate gene discovery in an emerging model plant lineage.</title>
        <authorList>
            <person name="Arias T."/>
            <person name="Riano-Pachon D.M."/>
            <person name="Di Stilio V.S."/>
        </authorList>
    </citation>
    <scope>NUCLEOTIDE SEQUENCE [LARGE SCALE GENOMIC DNA]</scope>
    <source>
        <strain evidence="8">cv. WT478/WT964</strain>
        <tissue evidence="7">Leaves</tissue>
    </source>
</reference>
<keyword evidence="2" id="KW-0943">RNA-mediated gene silencing</keyword>
<dbReference type="InterPro" id="IPR038588">
    <property type="entry name" value="XS_domain_sf"/>
</dbReference>
<dbReference type="InterPro" id="IPR005379">
    <property type="entry name" value="FDM1-5/IDN2_XH"/>
</dbReference>
<evidence type="ECO:0000256" key="3">
    <source>
        <dbReference type="SAM" id="MobiDB-lite"/>
    </source>
</evidence>
<keyword evidence="1" id="KW-0175">Coiled coil</keyword>
<keyword evidence="8" id="KW-1185">Reference proteome</keyword>
<feature type="domain" description="Factor of DNA methylation 1-5/IDN2" evidence="5">
    <location>
        <begin position="505"/>
        <end position="635"/>
    </location>
</feature>
<feature type="domain" description="Zinc finger-XS" evidence="6">
    <location>
        <begin position="43"/>
        <end position="89"/>
    </location>
</feature>